<keyword evidence="3 7" id="KW-0694">RNA-binding</keyword>
<proteinExistence type="inferred from homology"/>
<evidence type="ECO:0000256" key="5">
    <source>
        <dbReference type="ARBA" id="ARBA00036944"/>
    </source>
</evidence>
<dbReference type="CDD" id="cd02556">
    <property type="entry name" value="PseudoU_synth_RluB"/>
    <property type="match status" value="1"/>
</dbReference>
<dbReference type="GO" id="GO:0000455">
    <property type="term" value="P:enzyme-directed rRNA pseudouridine synthesis"/>
    <property type="evidence" value="ECO:0007669"/>
    <property type="project" value="UniProtKB-ARBA"/>
</dbReference>
<evidence type="ECO:0000256" key="8">
    <source>
        <dbReference type="RuleBase" id="RU003887"/>
    </source>
</evidence>
<name>A0A1N6FFJ4_9GAMM</name>
<dbReference type="PROSITE" id="PS50889">
    <property type="entry name" value="S4"/>
    <property type="match status" value="1"/>
</dbReference>
<dbReference type="InterPro" id="IPR050343">
    <property type="entry name" value="RsuA_PseudoU_synthase"/>
</dbReference>
<protein>
    <recommendedName>
        <fullName evidence="8">Pseudouridine synthase</fullName>
        <ecNumber evidence="8">5.4.99.-</ecNumber>
    </recommendedName>
</protein>
<dbReference type="FunFam" id="3.30.70.1560:FF:000001">
    <property type="entry name" value="Pseudouridine synthase"/>
    <property type="match status" value="1"/>
</dbReference>
<dbReference type="InterPro" id="IPR020094">
    <property type="entry name" value="TruA/RsuA/RluB/E/F_N"/>
</dbReference>
<dbReference type="InterPro" id="IPR000748">
    <property type="entry name" value="PsdUridine_synth_RsuA/RluB/E/F"/>
</dbReference>
<dbReference type="GO" id="GO:0003723">
    <property type="term" value="F:RNA binding"/>
    <property type="evidence" value="ECO:0007669"/>
    <property type="project" value="UniProtKB-KW"/>
</dbReference>
<dbReference type="EC" id="5.4.99.-" evidence="8"/>
<comment type="catalytic activity">
    <reaction evidence="5">
        <text>uridine(2605) in 23S rRNA = pseudouridine(2605) in 23S rRNA</text>
        <dbReference type="Rhea" id="RHEA:42520"/>
        <dbReference type="Rhea" id="RHEA-COMP:10095"/>
        <dbReference type="Rhea" id="RHEA-COMP:10096"/>
        <dbReference type="ChEBI" id="CHEBI:65314"/>
        <dbReference type="ChEBI" id="CHEBI:65315"/>
        <dbReference type="EC" id="5.4.99.22"/>
    </reaction>
</comment>
<reference evidence="11 12" key="1">
    <citation type="submission" date="2016-11" db="EMBL/GenBank/DDBJ databases">
        <authorList>
            <person name="Jaros S."/>
            <person name="Januszkiewicz K."/>
            <person name="Wedrychowicz H."/>
        </authorList>
    </citation>
    <scope>NUCLEOTIDE SEQUENCE [LARGE SCALE GENOMIC DNA]</scope>
    <source>
        <strain evidence="11 12">DSM 17737</strain>
    </source>
</reference>
<dbReference type="NCBIfam" id="NF007976">
    <property type="entry name" value="PRK10700.1"/>
    <property type="match status" value="1"/>
</dbReference>
<dbReference type="Proteomes" id="UP000198461">
    <property type="component" value="Unassembled WGS sequence"/>
</dbReference>
<gene>
    <name evidence="11" type="ORF">SAMN05443662_1059</name>
</gene>
<feature type="domain" description="RNA-binding S4" evidence="10">
    <location>
        <begin position="7"/>
        <end position="63"/>
    </location>
</feature>
<feature type="region of interest" description="Disordered" evidence="9">
    <location>
        <begin position="249"/>
        <end position="275"/>
    </location>
</feature>
<dbReference type="InterPro" id="IPR042092">
    <property type="entry name" value="PsdUridine_s_RsuA/RluB/E/F_cat"/>
</dbReference>
<dbReference type="PANTHER" id="PTHR47683:SF3">
    <property type="entry name" value="RIBOSOMAL LARGE SUBUNIT PSEUDOURIDINE SYNTHASE B"/>
    <property type="match status" value="1"/>
</dbReference>
<evidence type="ECO:0000313" key="12">
    <source>
        <dbReference type="Proteomes" id="UP000198461"/>
    </source>
</evidence>
<evidence type="ECO:0000256" key="7">
    <source>
        <dbReference type="PROSITE-ProRule" id="PRU00182"/>
    </source>
</evidence>
<dbReference type="OrthoDB" id="9807213at2"/>
<dbReference type="InterPro" id="IPR036986">
    <property type="entry name" value="S4_RNA-bd_sf"/>
</dbReference>
<dbReference type="PANTHER" id="PTHR47683">
    <property type="entry name" value="PSEUDOURIDINE SYNTHASE FAMILY PROTEIN-RELATED"/>
    <property type="match status" value="1"/>
</dbReference>
<evidence type="ECO:0000256" key="4">
    <source>
        <dbReference type="ARBA" id="ARBA00023235"/>
    </source>
</evidence>
<dbReference type="Pfam" id="PF00849">
    <property type="entry name" value="PseudoU_synth_2"/>
    <property type="match status" value="1"/>
</dbReference>
<dbReference type="Gene3D" id="3.10.290.10">
    <property type="entry name" value="RNA-binding S4 domain"/>
    <property type="match status" value="1"/>
</dbReference>
<dbReference type="RefSeq" id="WP_074201328.1">
    <property type="nucleotide sequence ID" value="NZ_FSRE01000002.1"/>
</dbReference>
<evidence type="ECO:0000259" key="10">
    <source>
        <dbReference type="SMART" id="SM00363"/>
    </source>
</evidence>
<sequence length="275" mass="31499">MTTPPKERIQKLLAQAGIASRREAERLIEAGHVKVNGRVVSLGDRATPQDRIEVDGRPVKASRMEQAPTQVLLYHKPEGVVCSRKDDKGRATIFEQLPPLHQGRWINVGRLDVNTSGLLLVTNNGELANRLMHPRYEVVREYAVRVFGELTPEQLKQLREGVALEDGPARFDRITPMPGESEGRNHWYKVSLKEGRNREVRRLFEAVGLTVNRLIRTRYGEFTLPRNLRRGKTQPLSWRQVNQLLRSVGLPEEPRPDLRPTKADRVKKPSARKRR</sequence>
<dbReference type="SUPFAM" id="SSF55120">
    <property type="entry name" value="Pseudouridine synthase"/>
    <property type="match status" value="1"/>
</dbReference>
<dbReference type="AlphaFoldDB" id="A0A1N6FFJ4"/>
<evidence type="ECO:0000256" key="9">
    <source>
        <dbReference type="SAM" id="MobiDB-lite"/>
    </source>
</evidence>
<dbReference type="EMBL" id="FSRE01000002">
    <property type="protein sequence ID" value="SIN94025.1"/>
    <property type="molecule type" value="Genomic_DNA"/>
</dbReference>
<dbReference type="FunFam" id="3.30.70.580:FF:000009">
    <property type="entry name" value="Pseudouridine synthase"/>
    <property type="match status" value="1"/>
</dbReference>
<dbReference type="Pfam" id="PF01479">
    <property type="entry name" value="S4"/>
    <property type="match status" value="1"/>
</dbReference>
<dbReference type="FunFam" id="3.10.290.10:FF:000003">
    <property type="entry name" value="Pseudouridine synthase"/>
    <property type="match status" value="1"/>
</dbReference>
<dbReference type="InterPro" id="IPR006145">
    <property type="entry name" value="PsdUridine_synth_RsuA/RluA"/>
</dbReference>
<dbReference type="NCBIfam" id="TIGR00093">
    <property type="entry name" value="pseudouridine synthase"/>
    <property type="match status" value="1"/>
</dbReference>
<keyword evidence="2" id="KW-0698">rRNA processing</keyword>
<evidence type="ECO:0000313" key="11">
    <source>
        <dbReference type="EMBL" id="SIN94025.1"/>
    </source>
</evidence>
<keyword evidence="12" id="KW-1185">Reference proteome</keyword>
<comment type="similarity">
    <text evidence="1 8">Belongs to the pseudouridine synthase RsuA family.</text>
</comment>
<dbReference type="Gene3D" id="3.30.70.580">
    <property type="entry name" value="Pseudouridine synthase I, catalytic domain, N-terminal subdomain"/>
    <property type="match status" value="1"/>
</dbReference>
<dbReference type="SMART" id="SM00363">
    <property type="entry name" value="S4"/>
    <property type="match status" value="1"/>
</dbReference>
<evidence type="ECO:0000256" key="1">
    <source>
        <dbReference type="ARBA" id="ARBA00008348"/>
    </source>
</evidence>
<dbReference type="CDD" id="cd00165">
    <property type="entry name" value="S4"/>
    <property type="match status" value="1"/>
</dbReference>
<evidence type="ECO:0000256" key="2">
    <source>
        <dbReference type="ARBA" id="ARBA00022552"/>
    </source>
</evidence>
<dbReference type="InterPro" id="IPR002942">
    <property type="entry name" value="S4_RNA-bd"/>
</dbReference>
<comment type="function">
    <text evidence="6">Responsible for synthesis of pseudouridine from uracil-2605 in 23S ribosomal RNA.</text>
</comment>
<dbReference type="InterPro" id="IPR018496">
    <property type="entry name" value="PsdUridine_synth_RsuA/RluB_CS"/>
</dbReference>
<dbReference type="PROSITE" id="PS01149">
    <property type="entry name" value="PSI_RSU"/>
    <property type="match status" value="1"/>
</dbReference>
<evidence type="ECO:0000256" key="6">
    <source>
        <dbReference type="ARBA" id="ARBA00037383"/>
    </source>
</evidence>
<dbReference type="Gene3D" id="3.30.70.1560">
    <property type="entry name" value="Alpha-L RNA-binding motif"/>
    <property type="match status" value="1"/>
</dbReference>
<dbReference type="GO" id="GO:0160139">
    <property type="term" value="F:23S rRNA pseudouridine(2605) synthase activity"/>
    <property type="evidence" value="ECO:0007669"/>
    <property type="project" value="UniProtKB-EC"/>
</dbReference>
<accession>A0A1N6FFJ4</accession>
<dbReference type="STRING" id="364032.SAMN05443662_1059"/>
<organism evidence="11 12">
    <name type="scientific">Sulfurivirga caldicuralii</name>
    <dbReference type="NCBI Taxonomy" id="364032"/>
    <lineage>
        <taxon>Bacteria</taxon>
        <taxon>Pseudomonadati</taxon>
        <taxon>Pseudomonadota</taxon>
        <taxon>Gammaproteobacteria</taxon>
        <taxon>Thiotrichales</taxon>
        <taxon>Piscirickettsiaceae</taxon>
        <taxon>Sulfurivirga</taxon>
    </lineage>
</organism>
<keyword evidence="4 8" id="KW-0413">Isomerase</keyword>
<dbReference type="SUPFAM" id="SSF55174">
    <property type="entry name" value="Alpha-L RNA-binding motif"/>
    <property type="match status" value="1"/>
</dbReference>
<feature type="compositionally biased region" description="Basic and acidic residues" evidence="9">
    <location>
        <begin position="252"/>
        <end position="267"/>
    </location>
</feature>
<dbReference type="GO" id="GO:0005829">
    <property type="term" value="C:cytosol"/>
    <property type="evidence" value="ECO:0007669"/>
    <property type="project" value="UniProtKB-ARBA"/>
</dbReference>
<evidence type="ECO:0000256" key="3">
    <source>
        <dbReference type="ARBA" id="ARBA00022884"/>
    </source>
</evidence>
<dbReference type="InterPro" id="IPR020103">
    <property type="entry name" value="PsdUridine_synth_cat_dom_sf"/>
</dbReference>